<dbReference type="EMBL" id="OX465081">
    <property type="protein sequence ID" value="CAI9283754.1"/>
    <property type="molecule type" value="Genomic_DNA"/>
</dbReference>
<sequence>MAATALTATTTMVGRHGGSSWVSLAKRAFKIEQHPQPTPKLATHKLKHTKIASLGWRMTTGTVGEELSDGSGYNYMKRRVATTAPGHSKLASTVHRSSFVSNNSSSSSHNFSDSEITVSVLGID</sequence>
<evidence type="ECO:0000313" key="1">
    <source>
        <dbReference type="EMBL" id="CAI9283754.1"/>
    </source>
</evidence>
<dbReference type="AlphaFoldDB" id="A0AA35Z0U8"/>
<evidence type="ECO:0000313" key="2">
    <source>
        <dbReference type="Proteomes" id="UP001177003"/>
    </source>
</evidence>
<keyword evidence="2" id="KW-1185">Reference proteome</keyword>
<reference evidence="1" key="1">
    <citation type="submission" date="2023-04" db="EMBL/GenBank/DDBJ databases">
        <authorList>
            <person name="Vijverberg K."/>
            <person name="Xiong W."/>
            <person name="Schranz E."/>
        </authorList>
    </citation>
    <scope>NUCLEOTIDE SEQUENCE</scope>
</reference>
<gene>
    <name evidence="1" type="ORF">LSALG_LOCUS23331</name>
</gene>
<dbReference type="Proteomes" id="UP001177003">
    <property type="component" value="Chromosome 5"/>
</dbReference>
<organism evidence="1 2">
    <name type="scientific">Lactuca saligna</name>
    <name type="common">Willowleaf lettuce</name>
    <dbReference type="NCBI Taxonomy" id="75948"/>
    <lineage>
        <taxon>Eukaryota</taxon>
        <taxon>Viridiplantae</taxon>
        <taxon>Streptophyta</taxon>
        <taxon>Embryophyta</taxon>
        <taxon>Tracheophyta</taxon>
        <taxon>Spermatophyta</taxon>
        <taxon>Magnoliopsida</taxon>
        <taxon>eudicotyledons</taxon>
        <taxon>Gunneridae</taxon>
        <taxon>Pentapetalae</taxon>
        <taxon>asterids</taxon>
        <taxon>campanulids</taxon>
        <taxon>Asterales</taxon>
        <taxon>Asteraceae</taxon>
        <taxon>Cichorioideae</taxon>
        <taxon>Cichorieae</taxon>
        <taxon>Lactucinae</taxon>
        <taxon>Lactuca</taxon>
    </lineage>
</organism>
<accession>A0AA35Z0U8</accession>
<protein>
    <submittedName>
        <fullName evidence="1">Uncharacterized protein</fullName>
    </submittedName>
</protein>
<proteinExistence type="predicted"/>
<name>A0AA35Z0U8_LACSI</name>